<dbReference type="InterPro" id="IPR011527">
    <property type="entry name" value="ABC1_TM_dom"/>
</dbReference>
<keyword evidence="13" id="KW-1185">Reference proteome</keyword>
<keyword evidence="5" id="KW-0547">Nucleotide-binding</keyword>
<dbReference type="PANTHER" id="PTHR43394">
    <property type="entry name" value="ATP-DEPENDENT PERMEASE MDL1, MITOCHONDRIAL"/>
    <property type="match status" value="1"/>
</dbReference>
<dbReference type="InterPro" id="IPR027417">
    <property type="entry name" value="P-loop_NTPase"/>
</dbReference>
<dbReference type="GO" id="GO:0015421">
    <property type="term" value="F:ABC-type oligopeptide transporter activity"/>
    <property type="evidence" value="ECO:0007669"/>
    <property type="project" value="TreeGrafter"/>
</dbReference>
<dbReference type="PROSITE" id="PS50929">
    <property type="entry name" value="ABC_TM1F"/>
    <property type="match status" value="1"/>
</dbReference>
<dbReference type="InterPro" id="IPR036640">
    <property type="entry name" value="ABC1_TM_sf"/>
</dbReference>
<keyword evidence="7 9" id="KW-1133">Transmembrane helix</keyword>
<sequence>MWRLKSYLKPYWVSSLLAPLFMVLEVWMDLLQPMLMASIINDGIVNRDLTHIQHTGLIMIGVALIGVIGGIGCSIFSSIASQNFGRDLRNNLFEKVQTFSFRNLDQLETGSLITRLTNDVMQMQTFVQMIMRAFIRSPLLFVGSFIMAFSISPRLTLILAVATPLLFIVLVILIRKSFPLFTKVQSKLDGVNSVLQENLSGIRVVKAFVRANYEGKRFGTANEEYTGVAIKAARLMAINMPMMTLILNVSVVAVLWYGGGLTQGGSLSTGDLIAFINYVTQLLFSMLMISSLLPFVSRAKVSAARINEVLDTLTEITDPIQGDSNKKEALITNGYIQFKNVSFAYDRAQAELVLHNISFHAESGQTLAILGATGSGKSSLISLIPRLYDTTSGSILIDGINIKDISLDYLRSHIGMVMQQSILFTGTIRDNISYGKSDANQEEIEAAAIAAEAHDFIQQMPDGYDTILGQQGVNLSGGQKQRISIARALLLRPVILILDDSTSAVDLGTESRIQKSLRELMNNTTNIIIAQRISSVIDADHIIILDDNGTIAGEGTHDELLQNSSIYQDIYRSQWKEEDTHVPVN</sequence>
<evidence type="ECO:0000256" key="2">
    <source>
        <dbReference type="ARBA" id="ARBA00022448"/>
    </source>
</evidence>
<dbReference type="Pfam" id="PF00664">
    <property type="entry name" value="ABC_membrane"/>
    <property type="match status" value="1"/>
</dbReference>
<dbReference type="InterPro" id="IPR003439">
    <property type="entry name" value="ABC_transporter-like_ATP-bd"/>
</dbReference>
<dbReference type="GO" id="GO:0005524">
    <property type="term" value="F:ATP binding"/>
    <property type="evidence" value="ECO:0007669"/>
    <property type="project" value="UniProtKB-KW"/>
</dbReference>
<dbReference type="CDD" id="cd18548">
    <property type="entry name" value="ABC_6TM_Tm287_like"/>
    <property type="match status" value="1"/>
</dbReference>
<dbReference type="PROSITE" id="PS50893">
    <property type="entry name" value="ABC_TRANSPORTER_2"/>
    <property type="match status" value="1"/>
</dbReference>
<evidence type="ECO:0000256" key="5">
    <source>
        <dbReference type="ARBA" id="ARBA00022741"/>
    </source>
</evidence>
<dbReference type="PROSITE" id="PS00211">
    <property type="entry name" value="ABC_TRANSPORTER_1"/>
    <property type="match status" value="1"/>
</dbReference>
<dbReference type="RefSeq" id="WP_068660382.1">
    <property type="nucleotide sequence ID" value="NZ_CP017770.1"/>
</dbReference>
<accession>A0A162KPH8</accession>
<comment type="subcellular location">
    <subcellularLocation>
        <location evidence="1">Cell membrane</location>
        <topology evidence="1">Multi-pass membrane protein</topology>
    </subcellularLocation>
</comment>
<feature type="transmembrane region" description="Helical" evidence="9">
    <location>
        <begin position="133"/>
        <end position="151"/>
    </location>
</feature>
<dbReference type="InterPro" id="IPR017871">
    <property type="entry name" value="ABC_transporter-like_CS"/>
</dbReference>
<dbReference type="STRING" id="1763538.LPB68_13455"/>
<dbReference type="SUPFAM" id="SSF52540">
    <property type="entry name" value="P-loop containing nucleoside triphosphate hydrolases"/>
    <property type="match status" value="1"/>
</dbReference>
<feature type="domain" description="ABC transmembrane type-1" evidence="11">
    <location>
        <begin position="16"/>
        <end position="298"/>
    </location>
</feature>
<evidence type="ECO:0000259" key="11">
    <source>
        <dbReference type="PROSITE" id="PS50929"/>
    </source>
</evidence>
<keyword evidence="2" id="KW-0813">Transport</keyword>
<dbReference type="InterPro" id="IPR003593">
    <property type="entry name" value="AAA+_ATPase"/>
</dbReference>
<evidence type="ECO:0000256" key="1">
    <source>
        <dbReference type="ARBA" id="ARBA00004651"/>
    </source>
</evidence>
<evidence type="ECO:0000256" key="9">
    <source>
        <dbReference type="SAM" id="Phobius"/>
    </source>
</evidence>
<feature type="transmembrane region" description="Helical" evidence="9">
    <location>
        <begin position="157"/>
        <end position="174"/>
    </location>
</feature>
<evidence type="ECO:0000256" key="3">
    <source>
        <dbReference type="ARBA" id="ARBA00022475"/>
    </source>
</evidence>
<reference evidence="12 13" key="1">
    <citation type="submission" date="2016-02" db="EMBL/GenBank/DDBJ databases">
        <title>Paenibacillus sp. LPB0068, isolated from Crassostrea gigas.</title>
        <authorList>
            <person name="Shin S.-K."/>
            <person name="Yi H."/>
        </authorList>
    </citation>
    <scope>NUCLEOTIDE SEQUENCE [LARGE SCALE GENOMIC DNA]</scope>
    <source>
        <strain evidence="12 13">LPB0068</strain>
    </source>
</reference>
<dbReference type="InterPro" id="IPR039421">
    <property type="entry name" value="Type_1_exporter"/>
</dbReference>
<dbReference type="OrthoDB" id="9770415at2"/>
<dbReference type="AlphaFoldDB" id="A0A162KPH8"/>
<dbReference type="KEGG" id="pcx:LPB68_13455"/>
<evidence type="ECO:0000256" key="7">
    <source>
        <dbReference type="ARBA" id="ARBA00022989"/>
    </source>
</evidence>
<evidence type="ECO:0000313" key="13">
    <source>
        <dbReference type="Proteomes" id="UP000077134"/>
    </source>
</evidence>
<protein>
    <submittedName>
        <fullName evidence="12">Multidrug ABC transporter ATP-binding protein</fullName>
    </submittedName>
</protein>
<feature type="transmembrane region" description="Helical" evidence="9">
    <location>
        <begin position="240"/>
        <end position="258"/>
    </location>
</feature>
<keyword evidence="8 9" id="KW-0472">Membrane</keyword>
<gene>
    <name evidence="12" type="ORF">PNBC_17435</name>
</gene>
<comment type="caution">
    <text evidence="12">The sequence shown here is derived from an EMBL/GenBank/DDBJ whole genome shotgun (WGS) entry which is preliminary data.</text>
</comment>
<keyword evidence="3" id="KW-1003">Cell membrane</keyword>
<feature type="transmembrane region" description="Helical" evidence="9">
    <location>
        <begin position="278"/>
        <end position="296"/>
    </location>
</feature>
<dbReference type="SMART" id="SM00382">
    <property type="entry name" value="AAA"/>
    <property type="match status" value="1"/>
</dbReference>
<feature type="transmembrane region" description="Helical" evidence="9">
    <location>
        <begin position="12"/>
        <end position="28"/>
    </location>
</feature>
<dbReference type="Gene3D" id="3.40.50.300">
    <property type="entry name" value="P-loop containing nucleotide triphosphate hydrolases"/>
    <property type="match status" value="1"/>
</dbReference>
<keyword evidence="6 12" id="KW-0067">ATP-binding</keyword>
<feature type="domain" description="ABC transporter" evidence="10">
    <location>
        <begin position="336"/>
        <end position="573"/>
    </location>
</feature>
<evidence type="ECO:0000256" key="4">
    <source>
        <dbReference type="ARBA" id="ARBA00022692"/>
    </source>
</evidence>
<dbReference type="Proteomes" id="UP000077134">
    <property type="component" value="Unassembled WGS sequence"/>
</dbReference>
<evidence type="ECO:0000256" key="6">
    <source>
        <dbReference type="ARBA" id="ARBA00022840"/>
    </source>
</evidence>
<dbReference type="GO" id="GO:0016887">
    <property type="term" value="F:ATP hydrolysis activity"/>
    <property type="evidence" value="ECO:0007669"/>
    <property type="project" value="InterPro"/>
</dbReference>
<dbReference type="Gene3D" id="1.20.1560.10">
    <property type="entry name" value="ABC transporter type 1, transmembrane domain"/>
    <property type="match status" value="1"/>
</dbReference>
<name>A0A162KPH8_9BACL</name>
<feature type="transmembrane region" description="Helical" evidence="9">
    <location>
        <begin position="57"/>
        <end position="80"/>
    </location>
</feature>
<proteinExistence type="predicted"/>
<dbReference type="EMBL" id="LSFN01000036">
    <property type="protein sequence ID" value="OAB71793.1"/>
    <property type="molecule type" value="Genomic_DNA"/>
</dbReference>
<dbReference type="SUPFAM" id="SSF90123">
    <property type="entry name" value="ABC transporter transmembrane region"/>
    <property type="match status" value="1"/>
</dbReference>
<evidence type="ECO:0000256" key="8">
    <source>
        <dbReference type="ARBA" id="ARBA00023136"/>
    </source>
</evidence>
<dbReference type="Pfam" id="PF00005">
    <property type="entry name" value="ABC_tran"/>
    <property type="match status" value="1"/>
</dbReference>
<keyword evidence="4 9" id="KW-0812">Transmembrane</keyword>
<evidence type="ECO:0000259" key="10">
    <source>
        <dbReference type="PROSITE" id="PS50893"/>
    </source>
</evidence>
<dbReference type="FunFam" id="1.20.1560.10:FF:000040">
    <property type="entry name" value="Multidrug ABC transporter ATP-binding protein"/>
    <property type="match status" value="1"/>
</dbReference>
<organism evidence="12 13">
    <name type="scientific">Paenibacillus crassostreae</name>
    <dbReference type="NCBI Taxonomy" id="1763538"/>
    <lineage>
        <taxon>Bacteria</taxon>
        <taxon>Bacillati</taxon>
        <taxon>Bacillota</taxon>
        <taxon>Bacilli</taxon>
        <taxon>Bacillales</taxon>
        <taxon>Paenibacillaceae</taxon>
        <taxon>Paenibacillus</taxon>
    </lineage>
</organism>
<dbReference type="PANTHER" id="PTHR43394:SF1">
    <property type="entry name" value="ATP-BINDING CASSETTE SUB-FAMILY B MEMBER 10, MITOCHONDRIAL"/>
    <property type="match status" value="1"/>
</dbReference>
<dbReference type="FunFam" id="3.40.50.300:FF:000221">
    <property type="entry name" value="Multidrug ABC transporter ATP-binding protein"/>
    <property type="match status" value="1"/>
</dbReference>
<evidence type="ECO:0000313" key="12">
    <source>
        <dbReference type="EMBL" id="OAB71793.1"/>
    </source>
</evidence>
<dbReference type="GO" id="GO:0005886">
    <property type="term" value="C:plasma membrane"/>
    <property type="evidence" value="ECO:0007669"/>
    <property type="project" value="UniProtKB-SubCell"/>
</dbReference>